<dbReference type="SMART" id="SM00249">
    <property type="entry name" value="PHD"/>
    <property type="match status" value="2"/>
</dbReference>
<dbReference type="InterPro" id="IPR016181">
    <property type="entry name" value="Acyl_CoA_acyltransferase"/>
</dbReference>
<keyword evidence="10" id="KW-1185">Reference proteome</keyword>
<evidence type="ECO:0000256" key="4">
    <source>
        <dbReference type="ARBA" id="ARBA00022833"/>
    </source>
</evidence>
<dbReference type="SUPFAM" id="SSF57903">
    <property type="entry name" value="FYVE/PHD zinc finger"/>
    <property type="match status" value="2"/>
</dbReference>
<dbReference type="CDD" id="cd15532">
    <property type="entry name" value="PHD2_CHD_II"/>
    <property type="match status" value="1"/>
</dbReference>
<evidence type="ECO:0000313" key="11">
    <source>
        <dbReference type="RefSeq" id="XP_039138449.1"/>
    </source>
</evidence>
<dbReference type="InterPro" id="IPR000182">
    <property type="entry name" value="GNAT_dom"/>
</dbReference>
<dbReference type="InterPro" id="IPR011011">
    <property type="entry name" value="Znf_FYVE_PHD"/>
</dbReference>
<evidence type="ECO:0000313" key="10">
    <source>
        <dbReference type="Proteomes" id="UP001515500"/>
    </source>
</evidence>
<feature type="compositionally biased region" description="Polar residues" evidence="7">
    <location>
        <begin position="871"/>
        <end position="883"/>
    </location>
</feature>
<evidence type="ECO:0000259" key="9">
    <source>
        <dbReference type="PROSITE" id="PS51186"/>
    </source>
</evidence>
<dbReference type="PANTHER" id="PTHR46508">
    <property type="entry name" value="PHD FINGER FAMILY PROTEIN"/>
    <property type="match status" value="1"/>
</dbReference>
<dbReference type="InterPro" id="IPR032308">
    <property type="entry name" value="TDBD"/>
</dbReference>
<evidence type="ECO:0000256" key="5">
    <source>
        <dbReference type="ARBA" id="ARBA00023242"/>
    </source>
</evidence>
<proteinExistence type="predicted"/>
<feature type="compositionally biased region" description="Low complexity" evidence="7">
    <location>
        <begin position="1586"/>
        <end position="1599"/>
    </location>
</feature>
<reference evidence="11" key="1">
    <citation type="submission" date="2025-08" db="UniProtKB">
        <authorList>
            <consortium name="RefSeq"/>
        </authorList>
    </citation>
    <scope>IDENTIFICATION</scope>
</reference>
<evidence type="ECO:0000256" key="1">
    <source>
        <dbReference type="ARBA" id="ARBA00004123"/>
    </source>
</evidence>
<dbReference type="Pfam" id="PF00628">
    <property type="entry name" value="PHD"/>
    <property type="match status" value="1"/>
</dbReference>
<dbReference type="CDD" id="cd04301">
    <property type="entry name" value="NAT_SF"/>
    <property type="match status" value="1"/>
</dbReference>
<evidence type="ECO:0000259" key="8">
    <source>
        <dbReference type="PROSITE" id="PS50016"/>
    </source>
</evidence>
<sequence length="1878" mass="206217">MEGKNLLVESGSKMEEDNLNVEPAFKIEERSLKSEPGSESAGKNLMVEPSKIELKNFVEPGSKAEEIMKMLFGQEISELAGENSDAGLKEHDIFMEVFYGNSAIDVSKGNVRVTDIQPEENIHGQRQFHGNCHGLTMASPSSRKRSPVDAELCGSSSSQAYANVGSVSSKRSKISPGELLDKDLCRAHADTNKCMIGLEQLGTVSDVLLPESDHSQQASSCLIVESSSDGILFSNYIFVPEREKDCTYDDDCSLNVQHSTMSRHGDRGKEVLEAISVASPVSQESFASALVKTGLPPAVDVMARTLSCVNPGARECCALEWNAFSPKEKKSFIKGLPNRLSSHAHNLLMDAHWKIDSRKRCDRDRPAYCFTSPDDGRSYKALTQAWKAFGQKFLADVQGPEQRQIGREWSDIERFWADLADTLAYIEKEIQQSESFLSLSDRWLLLDPFMAVCWIDKRISALREGMPMKAVNSTTYLLKGDGSTTSKEKNVKRVKGLLPEQNSRSLVPLKNKILPELISDGKLDADKGPIDDQVFALQGFDALPHNCPSEPVEQKLSCHGTPPGKGVKRLAKGPGKGLDISSSHDLNCKTLTSQCKESDSTSCECRSIQNVSSLSHPGSYSDHDLSAPDTAAPDLGALALYNPESGEIALPMKTFDCAIQNMEIPCDSDSKPLMVRMVPEDTSQQMPDTNSEDGTLHFKSNDGCTQEPFVCEKISVQKALNTSVKKARKKSKKISEIGSTKVRGKSMETKHTNQSCEEAFCLTADGMINDQTCSPTERDGSSSIDQELTSKGMEQNEFLGELCVFNALATDTSHPSALPEVNSITEVQEFQKSESRSTKKLVKCKDDILPSTQDDESGITLLNIERDQDDSMQVKSTKSKGCTNSSNLKKSMSMSLSKQKSQLKSKKAKLQSLISEESVALKGNCIFPEEPHRMEKSNELLDSANGVSQDYRDNELVTRVEKSEVHKQIGRKRWRGCSINDDDLLISAIMKSKDVSSVVKHSSPKLGASQSKALRKLKGKKGGCKLLLRTPGKGSKHSTDGRRFLLGSRTVLCWLLEMAIISLKDILQCRDPKTKAVIKDGWVTVDGILCNCCTKIFSVTEFKAHAGLNLQKASSNLFLQSGKAYTLCQLEAWSAEYKARKGGIRVVEVEEVDQNDDTCGLCGDGGELICCDNCPSTYHRTCLPEQELPEGSWFCSSCICSICGEVAKLNEGSSSFNALQCSQCERRYHDSCLEDKVTRDTEAASQVWFCGRNCQEVYLGLRSRIGVVNNINDGFSWSILRCCDSDQKVYSKQKIALVAECHSKLAIALTLMEECFLPMVDPRTGIDMIPQVLYNWGSNFARLNFRGFYTVILENDDHLVSVASIRVHGVRVAEMPLIATCSGRRRQGMCRKLLNAVEEMLKCLKVEMLVLSAIPSLVETWTSGFGFAPLGEEERKQLRDINFMLFPGTEMLKKNLSAPPATDSGGNSEFFAGEDQAQKLGLCDKSTEIGATHHASGNAKTGLEEESLLKSGFKLPVELVDDQKRNQLALSCKNHALTVNDREHVDVDMTGSYNLNTETMDGYNKMDQFASADNPVAFEVSVTKDSSLGPPYSGSLSTSAAASEQPNDFSSNTTGLLIQDTAFNMLHNINVLPKGDTEVFMNKGADMDYPEDDKIKLEVFSETSGGTCGSGLSRELDQKDSVLATPNELKLVNSDKVSDNALDIMDKEGSMNRGAKISNESSGGSQELQKDNCLVVLSELKTHQFASDNVLGNATNITHKVGAMNHHEDVEVKEKESIEISKENNVICLSQRATENSLCPIIPNLSKMKLEELVAMQITINDSHKIETRDHTVNHLEPAKTDLNQVGIPMVAGCSSRCQGMLHSSGEDLGEDKELSAV</sequence>
<dbReference type="PANTHER" id="PTHR46508:SF2">
    <property type="entry name" value="INCREASED DNA METHYLATION 1"/>
    <property type="match status" value="1"/>
</dbReference>
<accession>A0AB40CJP3</accession>
<dbReference type="InterPro" id="IPR001965">
    <property type="entry name" value="Znf_PHD"/>
</dbReference>
<dbReference type="RefSeq" id="XP_039138449.1">
    <property type="nucleotide sequence ID" value="XM_039282515.1"/>
</dbReference>
<dbReference type="Gene3D" id="3.30.40.10">
    <property type="entry name" value="Zinc/RING finger domain, C3HC4 (zinc finger)"/>
    <property type="match status" value="2"/>
</dbReference>
<dbReference type="InterPro" id="IPR013083">
    <property type="entry name" value="Znf_RING/FYVE/PHD"/>
</dbReference>
<dbReference type="Proteomes" id="UP001515500">
    <property type="component" value="Chromosome 14"/>
</dbReference>
<keyword evidence="3 6" id="KW-0863">Zinc-finger</keyword>
<dbReference type="Pfam" id="PF16135">
    <property type="entry name" value="TDBD"/>
    <property type="match status" value="1"/>
</dbReference>
<keyword evidence="2" id="KW-0479">Metal-binding</keyword>
<dbReference type="GO" id="GO:0016747">
    <property type="term" value="F:acyltransferase activity, transferring groups other than amino-acyl groups"/>
    <property type="evidence" value="ECO:0007669"/>
    <property type="project" value="InterPro"/>
</dbReference>
<evidence type="ECO:0000256" key="7">
    <source>
        <dbReference type="SAM" id="MobiDB-lite"/>
    </source>
</evidence>
<feature type="domain" description="N-acetyltransferase" evidence="9">
    <location>
        <begin position="1293"/>
        <end position="1456"/>
    </location>
</feature>
<dbReference type="GO" id="GO:0005634">
    <property type="term" value="C:nucleus"/>
    <property type="evidence" value="ECO:0007669"/>
    <property type="project" value="UniProtKB-SubCell"/>
</dbReference>
<comment type="subcellular location">
    <subcellularLocation>
        <location evidence="1">Nucleus</location>
    </subcellularLocation>
</comment>
<evidence type="ECO:0000256" key="2">
    <source>
        <dbReference type="ARBA" id="ARBA00022723"/>
    </source>
</evidence>
<gene>
    <name evidence="11" type="primary">LOC120275809</name>
</gene>
<dbReference type="CDD" id="cd20805">
    <property type="entry name" value="C1_DGK_rpt2"/>
    <property type="match status" value="1"/>
</dbReference>
<dbReference type="GeneID" id="120275809"/>
<feature type="region of interest" description="Disordered" evidence="7">
    <location>
        <begin position="867"/>
        <end position="900"/>
    </location>
</feature>
<feature type="region of interest" description="Disordered" evidence="7">
    <location>
        <begin position="1585"/>
        <end position="1608"/>
    </location>
</feature>
<dbReference type="GO" id="GO:0008270">
    <property type="term" value="F:zinc ion binding"/>
    <property type="evidence" value="ECO:0007669"/>
    <property type="project" value="UniProtKB-KW"/>
</dbReference>
<protein>
    <submittedName>
        <fullName evidence="11">Uncharacterized protein LOC120275809</fullName>
    </submittedName>
</protein>
<dbReference type="InterPro" id="IPR056511">
    <property type="entry name" value="IDM1_C"/>
</dbReference>
<dbReference type="Pfam" id="PF23209">
    <property type="entry name" value="IDM1_C"/>
    <property type="match status" value="1"/>
</dbReference>
<feature type="region of interest" description="Disordered" evidence="7">
    <location>
        <begin position="1"/>
        <end position="43"/>
    </location>
</feature>
<name>A0AB40CJP3_DIOCR</name>
<feature type="domain" description="PHD-type" evidence="8">
    <location>
        <begin position="1156"/>
        <end position="1201"/>
    </location>
</feature>
<evidence type="ECO:0000256" key="3">
    <source>
        <dbReference type="ARBA" id="ARBA00022771"/>
    </source>
</evidence>
<dbReference type="InterPro" id="IPR019787">
    <property type="entry name" value="Znf_PHD-finger"/>
</dbReference>
<feature type="compositionally biased region" description="Low complexity" evidence="7">
    <location>
        <begin position="884"/>
        <end position="900"/>
    </location>
</feature>
<keyword evidence="5" id="KW-0539">Nucleus</keyword>
<organism evidence="10 11">
    <name type="scientific">Dioscorea cayennensis subsp. rotundata</name>
    <name type="common">White Guinea yam</name>
    <name type="synonym">Dioscorea rotundata</name>
    <dbReference type="NCBI Taxonomy" id="55577"/>
    <lineage>
        <taxon>Eukaryota</taxon>
        <taxon>Viridiplantae</taxon>
        <taxon>Streptophyta</taxon>
        <taxon>Embryophyta</taxon>
        <taxon>Tracheophyta</taxon>
        <taxon>Spermatophyta</taxon>
        <taxon>Magnoliopsida</taxon>
        <taxon>Liliopsida</taxon>
        <taxon>Dioscoreales</taxon>
        <taxon>Dioscoreaceae</taxon>
        <taxon>Dioscorea</taxon>
    </lineage>
</organism>
<dbReference type="PROSITE" id="PS50016">
    <property type="entry name" value="ZF_PHD_2"/>
    <property type="match status" value="1"/>
</dbReference>
<keyword evidence="4" id="KW-0862">Zinc</keyword>
<evidence type="ECO:0000256" key="6">
    <source>
        <dbReference type="PROSITE-ProRule" id="PRU00146"/>
    </source>
</evidence>
<dbReference type="SUPFAM" id="SSF55729">
    <property type="entry name" value="Acyl-CoA N-acyltransferases (Nat)"/>
    <property type="match status" value="1"/>
</dbReference>
<dbReference type="PROSITE" id="PS51186">
    <property type="entry name" value="GNAT"/>
    <property type="match status" value="1"/>
</dbReference>